<organism evidence="2 3">
    <name type="scientific">Aneurinibacillus thermoaerophilus</name>
    <dbReference type="NCBI Taxonomy" id="143495"/>
    <lineage>
        <taxon>Bacteria</taxon>
        <taxon>Bacillati</taxon>
        <taxon>Bacillota</taxon>
        <taxon>Bacilli</taxon>
        <taxon>Bacillales</taxon>
        <taxon>Paenibacillaceae</taxon>
        <taxon>Aneurinibacillus group</taxon>
        <taxon>Aneurinibacillus</taxon>
    </lineage>
</organism>
<evidence type="ECO:0000313" key="2">
    <source>
        <dbReference type="EMBL" id="SDH14754.1"/>
    </source>
</evidence>
<gene>
    <name evidence="2" type="ORF">SAMN04489735_101375</name>
</gene>
<dbReference type="EMBL" id="FNDE01000013">
    <property type="protein sequence ID" value="SDH14754.1"/>
    <property type="molecule type" value="Genomic_DNA"/>
</dbReference>
<feature type="compositionally biased region" description="Basic residues" evidence="1">
    <location>
        <begin position="13"/>
        <end position="29"/>
    </location>
</feature>
<dbReference type="Proteomes" id="UP000198956">
    <property type="component" value="Unassembled WGS sequence"/>
</dbReference>
<feature type="region of interest" description="Disordered" evidence="1">
    <location>
        <begin position="1"/>
        <end position="29"/>
    </location>
</feature>
<sequence length="232" mass="26883">MLDSYRLTSTIKQPKKKKRKKKKRKHSLRKKTAALFPAQQYRGGAHSSFSVSRGSMHAIKIPVLIARQKVDMNIAKTISLPHRVEETIDIEWEVSSLSCRFLLPSRYLFVHGMLTADIQYVAADEGRKVYSLKTSIPFHKIEPIVKADRLRQPKVARKAEYFFRESPEVVQREYYAVKHEEPICELNAVHITSLEQVKKASLYLQINAVLFFRIFQSRLMEVLAPVNKNESL</sequence>
<evidence type="ECO:0000313" key="3">
    <source>
        <dbReference type="Proteomes" id="UP000198956"/>
    </source>
</evidence>
<proteinExistence type="predicted"/>
<dbReference type="RefSeq" id="WP_057897399.1">
    <property type="nucleotide sequence ID" value="NZ_JARLVU010000020.1"/>
</dbReference>
<dbReference type="AlphaFoldDB" id="A0A1G8A1E0"/>
<evidence type="ECO:0000256" key="1">
    <source>
        <dbReference type="SAM" id="MobiDB-lite"/>
    </source>
</evidence>
<evidence type="ECO:0008006" key="4">
    <source>
        <dbReference type="Google" id="ProtNLM"/>
    </source>
</evidence>
<protein>
    <recommendedName>
        <fullName evidence="4">SipL SPOCS domain-containing protein</fullName>
    </recommendedName>
</protein>
<reference evidence="2 3" key="1">
    <citation type="submission" date="2016-10" db="EMBL/GenBank/DDBJ databases">
        <authorList>
            <person name="de Groot N.N."/>
        </authorList>
    </citation>
    <scope>NUCLEOTIDE SEQUENCE [LARGE SCALE GENOMIC DNA]</scope>
    <source>
        <strain evidence="2 3">L 420-91</strain>
    </source>
</reference>
<name>A0A1G8A1E0_ANETH</name>
<feature type="compositionally biased region" description="Polar residues" evidence="1">
    <location>
        <begin position="1"/>
        <end position="11"/>
    </location>
</feature>
<accession>A0A1G8A1E0</accession>